<dbReference type="SUPFAM" id="SSF47384">
    <property type="entry name" value="Homodimeric domain of signal transducing histidine kinase"/>
    <property type="match status" value="1"/>
</dbReference>
<dbReference type="SMART" id="SM00091">
    <property type="entry name" value="PAS"/>
    <property type="match status" value="2"/>
</dbReference>
<feature type="domain" description="PAC" evidence="8">
    <location>
        <begin position="82"/>
        <end position="139"/>
    </location>
</feature>
<dbReference type="InterPro" id="IPR035965">
    <property type="entry name" value="PAS-like_dom_sf"/>
</dbReference>
<dbReference type="CDD" id="cd00130">
    <property type="entry name" value="PAS"/>
    <property type="match status" value="1"/>
</dbReference>
<dbReference type="RefSeq" id="WP_182669923.1">
    <property type="nucleotide sequence ID" value="NZ_JACHTE010000008.1"/>
</dbReference>
<dbReference type="SMART" id="SM00448">
    <property type="entry name" value="REC"/>
    <property type="match status" value="2"/>
</dbReference>
<dbReference type="EC" id="2.7.13.3" evidence="2"/>
<dbReference type="Pfam" id="PF08448">
    <property type="entry name" value="PAS_4"/>
    <property type="match status" value="2"/>
</dbReference>
<dbReference type="Gene3D" id="3.40.50.2300">
    <property type="match status" value="2"/>
</dbReference>
<dbReference type="Proteomes" id="UP000552587">
    <property type="component" value="Unassembled WGS sequence"/>
</dbReference>
<dbReference type="PROSITE" id="PS50113">
    <property type="entry name" value="PAC"/>
    <property type="match status" value="2"/>
</dbReference>
<dbReference type="Pfam" id="PF00072">
    <property type="entry name" value="Response_reg"/>
    <property type="match status" value="2"/>
</dbReference>
<protein>
    <recommendedName>
        <fullName evidence="2">histidine kinase</fullName>
        <ecNumber evidence="2">2.7.13.3</ecNumber>
    </recommendedName>
</protein>
<feature type="modified residue" description="4-aspartylphosphate" evidence="4">
    <location>
        <position position="760"/>
    </location>
</feature>
<dbReference type="PROSITE" id="PS50109">
    <property type="entry name" value="HIS_KIN"/>
    <property type="match status" value="1"/>
</dbReference>
<dbReference type="InterPro" id="IPR036097">
    <property type="entry name" value="HisK_dim/P_sf"/>
</dbReference>
<dbReference type="PANTHER" id="PTHR43065">
    <property type="entry name" value="SENSOR HISTIDINE KINASE"/>
    <property type="match status" value="1"/>
</dbReference>
<feature type="domain" description="Response regulatory" evidence="7">
    <location>
        <begin position="711"/>
        <end position="822"/>
    </location>
</feature>
<dbReference type="InterPro" id="IPR003594">
    <property type="entry name" value="HATPase_dom"/>
</dbReference>
<comment type="caution">
    <text evidence="9">The sequence shown here is derived from an EMBL/GenBank/DDBJ whole genome shotgun (WGS) entry which is preliminary data.</text>
</comment>
<dbReference type="Gene3D" id="1.10.287.130">
    <property type="match status" value="1"/>
</dbReference>
<dbReference type="SUPFAM" id="SSF52172">
    <property type="entry name" value="CheY-like"/>
    <property type="match status" value="2"/>
</dbReference>
<evidence type="ECO:0000256" key="4">
    <source>
        <dbReference type="PROSITE-ProRule" id="PRU00169"/>
    </source>
</evidence>
<accession>A0A7W3U567</accession>
<reference evidence="9 10" key="1">
    <citation type="submission" date="2020-07" db="EMBL/GenBank/DDBJ databases">
        <authorList>
            <person name="Xu S."/>
            <person name="Li A."/>
        </authorList>
    </citation>
    <scope>NUCLEOTIDE SEQUENCE [LARGE SCALE GENOMIC DNA]</scope>
    <source>
        <strain evidence="9 10">SG-8</strain>
    </source>
</reference>
<feature type="coiled-coil region" evidence="5">
    <location>
        <begin position="291"/>
        <end position="339"/>
    </location>
</feature>
<dbReference type="InterPro" id="IPR011006">
    <property type="entry name" value="CheY-like_superfamily"/>
</dbReference>
<dbReference type="SMART" id="SM00387">
    <property type="entry name" value="HATPase_c"/>
    <property type="match status" value="1"/>
</dbReference>
<dbReference type="GO" id="GO:0000155">
    <property type="term" value="F:phosphorelay sensor kinase activity"/>
    <property type="evidence" value="ECO:0007669"/>
    <property type="project" value="InterPro"/>
</dbReference>
<evidence type="ECO:0000256" key="2">
    <source>
        <dbReference type="ARBA" id="ARBA00012438"/>
    </source>
</evidence>
<dbReference type="InterPro" id="IPR003661">
    <property type="entry name" value="HisK_dim/P_dom"/>
</dbReference>
<evidence type="ECO:0000313" key="9">
    <source>
        <dbReference type="EMBL" id="MBB1089138.1"/>
    </source>
</evidence>
<dbReference type="InterPro" id="IPR000700">
    <property type="entry name" value="PAS-assoc_C"/>
</dbReference>
<dbReference type="SMART" id="SM00388">
    <property type="entry name" value="HisKA"/>
    <property type="match status" value="1"/>
</dbReference>
<dbReference type="CDD" id="cd00156">
    <property type="entry name" value="REC"/>
    <property type="match status" value="1"/>
</dbReference>
<feature type="modified residue" description="4-aspartylphosphate" evidence="4">
    <location>
        <position position="635"/>
    </location>
</feature>
<dbReference type="InterPro" id="IPR013656">
    <property type="entry name" value="PAS_4"/>
</dbReference>
<organism evidence="9 10">
    <name type="scientific">Marilutibacter penaei</name>
    <dbReference type="NCBI Taxonomy" id="2759900"/>
    <lineage>
        <taxon>Bacteria</taxon>
        <taxon>Pseudomonadati</taxon>
        <taxon>Pseudomonadota</taxon>
        <taxon>Gammaproteobacteria</taxon>
        <taxon>Lysobacterales</taxon>
        <taxon>Lysobacteraceae</taxon>
        <taxon>Marilutibacter</taxon>
    </lineage>
</organism>
<dbReference type="PANTHER" id="PTHR43065:SF49">
    <property type="entry name" value="HISTIDINE KINASE"/>
    <property type="match status" value="1"/>
</dbReference>
<keyword evidence="5" id="KW-0175">Coiled coil</keyword>
<dbReference type="InterPro" id="IPR004358">
    <property type="entry name" value="Sig_transdc_His_kin-like_C"/>
</dbReference>
<dbReference type="Pfam" id="PF00512">
    <property type="entry name" value="HisKA"/>
    <property type="match status" value="1"/>
</dbReference>
<gene>
    <name evidence="9" type="ORF">H4F99_11665</name>
</gene>
<name>A0A7W3U567_9GAMM</name>
<dbReference type="InterPro" id="IPR001789">
    <property type="entry name" value="Sig_transdc_resp-reg_receiver"/>
</dbReference>
<dbReference type="InterPro" id="IPR005467">
    <property type="entry name" value="His_kinase_dom"/>
</dbReference>
<evidence type="ECO:0000259" key="6">
    <source>
        <dbReference type="PROSITE" id="PS50109"/>
    </source>
</evidence>
<dbReference type="PROSITE" id="PS50110">
    <property type="entry name" value="RESPONSE_REGULATORY"/>
    <property type="match status" value="2"/>
</dbReference>
<evidence type="ECO:0000256" key="1">
    <source>
        <dbReference type="ARBA" id="ARBA00000085"/>
    </source>
</evidence>
<dbReference type="Gene3D" id="3.30.450.20">
    <property type="entry name" value="PAS domain"/>
    <property type="match status" value="2"/>
</dbReference>
<dbReference type="InterPro" id="IPR000014">
    <property type="entry name" value="PAS"/>
</dbReference>
<proteinExistence type="predicted"/>
<feature type="domain" description="Histidine kinase" evidence="6">
    <location>
        <begin position="345"/>
        <end position="563"/>
    </location>
</feature>
<evidence type="ECO:0000259" key="8">
    <source>
        <dbReference type="PROSITE" id="PS50113"/>
    </source>
</evidence>
<keyword evidence="3 4" id="KW-0597">Phosphoprotein</keyword>
<dbReference type="EMBL" id="JACHTE010000008">
    <property type="protein sequence ID" value="MBB1089138.1"/>
    <property type="molecule type" value="Genomic_DNA"/>
</dbReference>
<sequence>MDFGDLFDRSPNPYMVLDRNLRYVAMNQAYEAAVGHGRDALLGVGLFEAFPGDGSELGNANVALLRQSLQRVLRTGRRDVLSLIRYAIPRPGPDGIVMEDRYWSATHTPLFDARGEVAWVLQHTTDVTGMRRLKQALAEATGASSEQIEQGMFERAREVQEHNRTLELRLTDLETLFAQAPGFMAYLSGPEHRFAQVNRAYEELVGSGRPLIGLPLEEALPEAVAQGFLDLLNKVYVEGKAHVGRGVRIYLQREAGQEPEEVVVDFVYQPVRDARGRVKGIFVQGNDTTTQAAAQEELARFHANLSELVDERTEALRVAEEERRQAQAALHQAQKLEAIGKLTGGVAHDFNNLLQVVGANLELIESHGLPDAARERMASARAAVQRGARLVSQLMAFARQDAPSRTSFNPAQVVRRLADMIERVLGEGHEVVLELALDDCEVHIEANLQQFETTLLNMVINARDAMPEGGRVRVECQQVKPSGDASQGSGELRLVVSDTGVGMTPEVKARIFDPFFTTKPPGRGTGLGLAAVYGFVQQSGGRIGVESEAGKGTVFTLHLPVSSTGTSPMPAVTPAAPLPRGRQETVLLVEDEDGVRKAGAEILEALGYRVVQATHAAMALTLLESGLRPALLFTDVVMPGPLHSFELVEAVRARWPGIAVLMTSGYAEGLMSRNRGPRPDVLLLDKPYGSAELARLVRAAIDGHGAPASLHVLLVDDDPDDRLLTGELLTSCGLTVSTARNAEEAMACLASTPCDVLMTDVELPGCDGIELAARARAQRPDLPVVFVSGHQEDVIQARGGQGTVLSKPFSRSRLLAALALVQQHDASAGDAGESQRFRE</sequence>
<dbReference type="Pfam" id="PF02518">
    <property type="entry name" value="HATPase_c"/>
    <property type="match status" value="1"/>
</dbReference>
<evidence type="ECO:0000313" key="10">
    <source>
        <dbReference type="Proteomes" id="UP000552587"/>
    </source>
</evidence>
<dbReference type="InterPro" id="IPR036890">
    <property type="entry name" value="HATPase_C_sf"/>
</dbReference>
<evidence type="ECO:0000256" key="3">
    <source>
        <dbReference type="ARBA" id="ARBA00022553"/>
    </source>
</evidence>
<dbReference type="Gene3D" id="3.30.565.10">
    <property type="entry name" value="Histidine kinase-like ATPase, C-terminal domain"/>
    <property type="match status" value="1"/>
</dbReference>
<evidence type="ECO:0000259" key="7">
    <source>
        <dbReference type="PROSITE" id="PS50110"/>
    </source>
</evidence>
<dbReference type="CDD" id="cd00082">
    <property type="entry name" value="HisKA"/>
    <property type="match status" value="1"/>
</dbReference>
<feature type="domain" description="PAC" evidence="8">
    <location>
        <begin position="245"/>
        <end position="300"/>
    </location>
</feature>
<dbReference type="PRINTS" id="PR00344">
    <property type="entry name" value="BCTRLSENSOR"/>
</dbReference>
<dbReference type="SUPFAM" id="SSF55874">
    <property type="entry name" value="ATPase domain of HSP90 chaperone/DNA topoisomerase II/histidine kinase"/>
    <property type="match status" value="1"/>
</dbReference>
<feature type="domain" description="Response regulatory" evidence="7">
    <location>
        <begin position="585"/>
        <end position="701"/>
    </location>
</feature>
<comment type="catalytic activity">
    <reaction evidence="1">
        <text>ATP + protein L-histidine = ADP + protein N-phospho-L-histidine.</text>
        <dbReference type="EC" id="2.7.13.3"/>
    </reaction>
</comment>
<evidence type="ECO:0000256" key="5">
    <source>
        <dbReference type="SAM" id="Coils"/>
    </source>
</evidence>
<keyword evidence="10" id="KW-1185">Reference proteome</keyword>
<dbReference type="SUPFAM" id="SSF55785">
    <property type="entry name" value="PYP-like sensor domain (PAS domain)"/>
    <property type="match status" value="2"/>
</dbReference>
<dbReference type="AlphaFoldDB" id="A0A7W3U567"/>